<gene>
    <name evidence="3" type="ORF">ALECFALPRED_001020</name>
</gene>
<feature type="region of interest" description="Disordered" evidence="2">
    <location>
        <begin position="839"/>
        <end position="870"/>
    </location>
</feature>
<keyword evidence="4" id="KW-1185">Reference proteome</keyword>
<reference evidence="3" key="1">
    <citation type="submission" date="2021-03" db="EMBL/GenBank/DDBJ databases">
        <authorList>
            <person name="Tagirdzhanova G."/>
        </authorList>
    </citation>
    <scope>NUCLEOTIDE SEQUENCE</scope>
</reference>
<organism evidence="3 4">
    <name type="scientific">Alectoria fallacina</name>
    <dbReference type="NCBI Taxonomy" id="1903189"/>
    <lineage>
        <taxon>Eukaryota</taxon>
        <taxon>Fungi</taxon>
        <taxon>Dikarya</taxon>
        <taxon>Ascomycota</taxon>
        <taxon>Pezizomycotina</taxon>
        <taxon>Lecanoromycetes</taxon>
        <taxon>OSLEUM clade</taxon>
        <taxon>Lecanoromycetidae</taxon>
        <taxon>Lecanorales</taxon>
        <taxon>Lecanorineae</taxon>
        <taxon>Parmeliaceae</taxon>
        <taxon>Alectoria</taxon>
    </lineage>
</organism>
<dbReference type="AlphaFoldDB" id="A0A8H3EHW4"/>
<keyword evidence="1" id="KW-0175">Coiled coil</keyword>
<feature type="coiled-coil region" evidence="1">
    <location>
        <begin position="605"/>
        <end position="642"/>
    </location>
</feature>
<feature type="region of interest" description="Disordered" evidence="2">
    <location>
        <begin position="29"/>
        <end position="63"/>
    </location>
</feature>
<dbReference type="EMBL" id="CAJPDR010000012">
    <property type="protein sequence ID" value="CAF9905549.1"/>
    <property type="molecule type" value="Genomic_DNA"/>
</dbReference>
<feature type="coiled-coil region" evidence="1">
    <location>
        <begin position="750"/>
        <end position="821"/>
    </location>
</feature>
<sequence>MLGFSDLLKSNFGDSAKTLTSLLEPHLKSGQNAATAPHPPQVFDTPVGERHVPRDKDPKKPNYEMIKDARKGILSGFLRSGIIFCASDFVGIVNPKTGIITLQEIYEFETRHLAAIDDQPIPRPPLSSMVPFKKVADNGADEEKTLRNLFFITLAHDELPSFHFWTKPGDLDPVTAGKPMDWGKYFDGNPPSPTITTKIATLESERKENVQRGAEEQRSAQNKQSLGFLDRYSDVNLPGLGTEPTQGQPADDIDSILQAGAAPLVAQPSIEAEVLLQFERGGMYLREFTHKALYAMACWLTENEEEDEEEEEKAKKGPIEIRDMFLDILAPGKNPREEKIASVSRVSNRNFQDNIKPILGRPNYKYRVRSTRFQSWWNCDSDFDSGGVGDMKCDLKLVRPNVGYCYCSANWHLTGDLRSNSLRFGKALKFLFDWKLSAYPKSNHLSLDIPGHGSFDLDRSSDLVVNAFIQKKFAELSGTPVKPDSRPVEIVIRDVVEDVTDGSDFLGTSSPRHGNFVHEKRTEVPDVLQGPSRAGAHADRGSIITSDIPDLPPSDFLASLTTGQFLGHSSINPTEIRGGPDLPSIHPRLLTNSEIIKLQERLKIAEASLVETDDLQERLRTAEEKLSELSGLQERLKASEARARLKSSCPFCTQDWAGATKPQQQDHLKLHQKYIIHQPASEKCPQPNCTSWLGENQRDSTYEAISEHLRSHIEEEHAEDGICDYPRCHTNMYAMTADQQEEHESIHHNNQESDMERDQLQAQIRGLEETLEKPDRLQEQAEKLEDIAKERDRLQQQIRDLQHAANERDRLQEDLINLTEERDSFKDWASELEGRLKAASDLGEGVQTKQPEAEPETEVDEYPKQPSQTEAPKKLRYCNVCLKSVDKMSANAKIKHADKCDTSVSELLLFTPTEAKARREKRSNSGDVVRPQTQQGTEEEVEMPNTGKKRKKKASAKAAPSESQQDEGEDAKTAEQPEASEASGRKKPKHKIDTFKPPREDESDEDIESPKKKPKLKAKAVKADKKETAPTRRSTRGKDVYEPPDEEEEDGEEAENEPCSSAKGGKRKKRAAAVTTASKKSKTKK</sequence>
<feature type="compositionally biased region" description="Basic and acidic residues" evidence="2">
    <location>
        <begin position="991"/>
        <end position="1000"/>
    </location>
</feature>
<evidence type="ECO:0000313" key="4">
    <source>
        <dbReference type="Proteomes" id="UP000664203"/>
    </source>
</evidence>
<feature type="compositionally biased region" description="Acidic residues" evidence="2">
    <location>
        <begin position="1042"/>
        <end position="1056"/>
    </location>
</feature>
<feature type="compositionally biased region" description="Basic and acidic residues" evidence="2">
    <location>
        <begin position="47"/>
        <end position="63"/>
    </location>
</feature>
<proteinExistence type="predicted"/>
<feature type="region of interest" description="Disordered" evidence="2">
    <location>
        <begin position="205"/>
        <end position="225"/>
    </location>
</feature>
<evidence type="ECO:0000256" key="2">
    <source>
        <dbReference type="SAM" id="MobiDB-lite"/>
    </source>
</evidence>
<name>A0A8H3EHW4_9LECA</name>
<dbReference type="Proteomes" id="UP000664203">
    <property type="component" value="Unassembled WGS sequence"/>
</dbReference>
<feature type="compositionally biased region" description="Basic and acidic residues" evidence="2">
    <location>
        <begin position="1021"/>
        <end position="1041"/>
    </location>
</feature>
<evidence type="ECO:0000313" key="3">
    <source>
        <dbReference type="EMBL" id="CAF9905549.1"/>
    </source>
</evidence>
<feature type="region of interest" description="Disordered" evidence="2">
    <location>
        <begin position="913"/>
        <end position="1085"/>
    </location>
</feature>
<comment type="caution">
    <text evidence="3">The sequence shown here is derived from an EMBL/GenBank/DDBJ whole genome shotgun (WGS) entry which is preliminary data.</text>
</comment>
<dbReference type="OrthoDB" id="4850289at2759"/>
<evidence type="ECO:0000256" key="1">
    <source>
        <dbReference type="SAM" id="Coils"/>
    </source>
</evidence>
<accession>A0A8H3EHW4</accession>
<feature type="compositionally biased region" description="Basic and acidic residues" evidence="2">
    <location>
        <begin position="205"/>
        <end position="218"/>
    </location>
</feature>
<protein>
    <submittedName>
        <fullName evidence="3">Uncharacterized protein</fullName>
    </submittedName>
</protein>